<keyword evidence="5 6" id="KW-0472">Membrane</keyword>
<sequence length="864" mass="92698">MSDQARVSPAPAVPVVRGAPMRRFSWADLVRQAARMAERDWRAGELTMLLLALVLAVAALSSVGFLADRLHQGLERDARRMIGADFIVRADHPVDPQFTAEAKALGLRMATTTIFPSMISTMGAQPVSRLAALKAVSLAYPLRGALRITTAPGAPDHPAQGIPAPGTVWVDQALLDALKVHVGDSVKVGSRSFTIGAIITRELDRGFGFVNFSPRLMLREDEVASTGLIVFGSRVTYRLLVAGAQAPVEKFAAFAHARVDDGKMRGVALESLKDGQPQVRETLDRAGHFLTLVSLLTAMLAAVAIAMAAHRYMRRHLDGCAVMRCLGVSQRTLRSLFLLEFIGLGLIGGAVGVLLGYAGHLALLSWLGSLIDVVLPYPTAWPALEGIAAGLVLLLGFALPPLLPLTRVPPVRVLRREWGEEARTAWAAYALGIALFAGLLIVAAGELKLGGIVAGGFAGGMLVFAALARVALWGGSRIVRSERFNLGIGWRYALASLERRSSASALQITALGIGLMCLLLIAMTRNDLVAGWRKSTPPDAPNQFIIDIQPDQRAGVMQYLTSHGVPDVALAPMVRGRLISINGKPVNPDQYKSDDAKRLVDREFNLSYTTSLPDDNRIVAGNWYGDTKTPQISIEEGLAKLVHVKPGDTLRFDVTGLQIDAPVTSVRKLDWGSFKVNFFVLMPPAALQDFPASFITSFHLPPEKSVTIDGLIAAYPNLTVIDVGPILAQMQRMLEQVIGAVQFLFAFTLAAGVLVLYAALAGTRDERMRESALLRALGASHQQVRAVQVAEFVAVGALAGLMAAVGAQVIGWQLATRVFFFYLNFDPWLLPAGIAAGIACAGVGGWLSLRHVLARPALQSLRDA</sequence>
<feature type="transmembrane region" description="Helical" evidence="6">
    <location>
        <begin position="387"/>
        <end position="405"/>
    </location>
</feature>
<evidence type="ECO:0000256" key="4">
    <source>
        <dbReference type="ARBA" id="ARBA00022989"/>
    </source>
</evidence>
<evidence type="ECO:0000256" key="1">
    <source>
        <dbReference type="ARBA" id="ARBA00004651"/>
    </source>
</evidence>
<protein>
    <submittedName>
        <fullName evidence="8">Putative ABC transport system permease protein</fullName>
    </submittedName>
</protein>
<comment type="subcellular location">
    <subcellularLocation>
        <location evidence="1">Cell membrane</location>
        <topology evidence="1">Multi-pass membrane protein</topology>
    </subcellularLocation>
</comment>
<dbReference type="EMBL" id="FNCJ01000013">
    <property type="protein sequence ID" value="SDH78009.1"/>
    <property type="molecule type" value="Genomic_DNA"/>
</dbReference>
<feature type="transmembrane region" description="Helical" evidence="6">
    <location>
        <begin position="505"/>
        <end position="523"/>
    </location>
</feature>
<dbReference type="Pfam" id="PF02687">
    <property type="entry name" value="FtsX"/>
    <property type="match status" value="2"/>
</dbReference>
<dbReference type="PANTHER" id="PTHR30287">
    <property type="entry name" value="MEMBRANE COMPONENT OF PREDICTED ABC SUPERFAMILY METABOLITE UPTAKE TRANSPORTER"/>
    <property type="match status" value="1"/>
</dbReference>
<evidence type="ECO:0000313" key="8">
    <source>
        <dbReference type="EMBL" id="SDH78009.1"/>
    </source>
</evidence>
<evidence type="ECO:0000256" key="5">
    <source>
        <dbReference type="ARBA" id="ARBA00023136"/>
    </source>
</evidence>
<dbReference type="InterPro" id="IPR003838">
    <property type="entry name" value="ABC3_permease_C"/>
</dbReference>
<proteinExistence type="predicted"/>
<evidence type="ECO:0000313" key="9">
    <source>
        <dbReference type="Proteomes" id="UP000199706"/>
    </source>
</evidence>
<feature type="transmembrane region" description="Helical" evidence="6">
    <location>
        <begin position="46"/>
        <end position="67"/>
    </location>
</feature>
<name>A0A1G8F7M3_9BURK</name>
<feature type="transmembrane region" description="Helical" evidence="6">
    <location>
        <begin position="737"/>
        <end position="760"/>
    </location>
</feature>
<dbReference type="AlphaFoldDB" id="A0A1G8F7M3"/>
<evidence type="ECO:0000256" key="3">
    <source>
        <dbReference type="ARBA" id="ARBA00022692"/>
    </source>
</evidence>
<evidence type="ECO:0000256" key="2">
    <source>
        <dbReference type="ARBA" id="ARBA00022475"/>
    </source>
</evidence>
<gene>
    <name evidence="8" type="ORF">SAMN05216466_11367</name>
</gene>
<keyword evidence="4 6" id="KW-1133">Transmembrane helix</keyword>
<accession>A0A1G8F7M3</accession>
<dbReference type="PANTHER" id="PTHR30287:SF1">
    <property type="entry name" value="INNER MEMBRANE PROTEIN"/>
    <property type="match status" value="1"/>
</dbReference>
<evidence type="ECO:0000259" key="7">
    <source>
        <dbReference type="Pfam" id="PF02687"/>
    </source>
</evidence>
<keyword evidence="3 6" id="KW-0812">Transmembrane</keyword>
<organism evidence="8 9">
    <name type="scientific">Paraburkholderia phenazinium</name>
    <dbReference type="NCBI Taxonomy" id="60549"/>
    <lineage>
        <taxon>Bacteria</taxon>
        <taxon>Pseudomonadati</taxon>
        <taxon>Pseudomonadota</taxon>
        <taxon>Betaproteobacteria</taxon>
        <taxon>Burkholderiales</taxon>
        <taxon>Burkholderiaceae</taxon>
        <taxon>Paraburkholderia</taxon>
    </lineage>
</organism>
<feature type="transmembrane region" description="Helical" evidence="6">
    <location>
        <begin position="286"/>
        <end position="309"/>
    </location>
</feature>
<feature type="domain" description="ABC3 transporter permease C-terminal" evidence="7">
    <location>
        <begin position="743"/>
        <end position="854"/>
    </location>
</feature>
<feature type="transmembrane region" description="Helical" evidence="6">
    <location>
        <begin position="451"/>
        <end position="472"/>
    </location>
</feature>
<evidence type="ECO:0000256" key="6">
    <source>
        <dbReference type="SAM" id="Phobius"/>
    </source>
</evidence>
<feature type="transmembrane region" description="Helical" evidence="6">
    <location>
        <begin position="426"/>
        <end position="445"/>
    </location>
</feature>
<dbReference type="Proteomes" id="UP000199706">
    <property type="component" value="Unassembled WGS sequence"/>
</dbReference>
<feature type="transmembrane region" description="Helical" evidence="6">
    <location>
        <begin position="792"/>
        <end position="815"/>
    </location>
</feature>
<feature type="transmembrane region" description="Helical" evidence="6">
    <location>
        <begin position="341"/>
        <end position="367"/>
    </location>
</feature>
<dbReference type="GO" id="GO:0005886">
    <property type="term" value="C:plasma membrane"/>
    <property type="evidence" value="ECO:0007669"/>
    <property type="project" value="UniProtKB-SubCell"/>
</dbReference>
<feature type="transmembrane region" description="Helical" evidence="6">
    <location>
        <begin position="827"/>
        <end position="849"/>
    </location>
</feature>
<feature type="domain" description="ABC3 transporter permease C-terminal" evidence="7">
    <location>
        <begin position="292"/>
        <end position="410"/>
    </location>
</feature>
<dbReference type="InterPro" id="IPR038766">
    <property type="entry name" value="Membrane_comp_ABC_pdt"/>
</dbReference>
<reference evidence="8 9" key="1">
    <citation type="submission" date="2016-10" db="EMBL/GenBank/DDBJ databases">
        <authorList>
            <person name="de Groot N.N."/>
        </authorList>
    </citation>
    <scope>NUCLEOTIDE SEQUENCE [LARGE SCALE GENOMIC DNA]</scope>
    <source>
        <strain evidence="8 9">LMG 2247</strain>
    </source>
</reference>
<keyword evidence="2" id="KW-1003">Cell membrane</keyword>